<feature type="region of interest" description="Disordered" evidence="1">
    <location>
        <begin position="130"/>
        <end position="158"/>
    </location>
</feature>
<dbReference type="InParanoid" id="A0A6I8U5L4"/>
<dbReference type="PROSITE" id="PS51029">
    <property type="entry name" value="MADF"/>
    <property type="match status" value="1"/>
</dbReference>
<dbReference type="Proteomes" id="UP000008820">
    <property type="component" value="Chromosome 1"/>
</dbReference>
<proteinExistence type="predicted"/>
<reference evidence="2 3" key="1">
    <citation type="submission" date="2017-06" db="EMBL/GenBank/DDBJ databases">
        <title>Aedes aegypti genome working group (AGWG) sequencing and assembly.</title>
        <authorList>
            <consortium name="Aedes aegypti Genome Working Group (AGWG)"/>
            <person name="Matthews B.J."/>
        </authorList>
    </citation>
    <scope>NUCLEOTIDE SEQUENCE [LARGE SCALE GENOMIC DNA]</scope>
    <source>
        <strain evidence="2 3">LVP_AGWG</strain>
    </source>
</reference>
<evidence type="ECO:0000313" key="2">
    <source>
        <dbReference type="EnsemblMetazoa" id="AAEL023183-PA"/>
    </source>
</evidence>
<dbReference type="PANTHER" id="PTHR21505:SF12">
    <property type="entry name" value="MADF DOMAIN-CONTAINING PROTEIN-RELATED"/>
    <property type="match status" value="1"/>
</dbReference>
<evidence type="ECO:0000256" key="1">
    <source>
        <dbReference type="SAM" id="MobiDB-lite"/>
    </source>
</evidence>
<sequence length="246" mass="28877">MSDRLVVPTVRRSRKMVGGRKMSDMETIRLVELYREHELLWNTNHPDYTLRARRCESYRALMEEMDMDSVDEVKKKIKSLRDTYTAERNRNIKSGGQYQIKLVWYDLLDQFLSPVAQHSVVKKEVMEEDQFPEQPELEEELTHPMQEALPPTPEPRMPRPILYKVAAAAAARPKAPKRIRTRGIFEPPQRPTNPHDVTDEFHYFGLSVASQLRSMSRMEAFILQHKIQNLISLDRIEAEKRKMMGT</sequence>
<organism evidence="2 3">
    <name type="scientific">Aedes aegypti</name>
    <name type="common">Yellowfever mosquito</name>
    <name type="synonym">Culex aegypti</name>
    <dbReference type="NCBI Taxonomy" id="7159"/>
    <lineage>
        <taxon>Eukaryota</taxon>
        <taxon>Metazoa</taxon>
        <taxon>Ecdysozoa</taxon>
        <taxon>Arthropoda</taxon>
        <taxon>Hexapoda</taxon>
        <taxon>Insecta</taxon>
        <taxon>Pterygota</taxon>
        <taxon>Neoptera</taxon>
        <taxon>Endopterygota</taxon>
        <taxon>Diptera</taxon>
        <taxon>Nematocera</taxon>
        <taxon>Culicoidea</taxon>
        <taxon>Culicidae</taxon>
        <taxon>Culicinae</taxon>
        <taxon>Aedini</taxon>
        <taxon>Aedes</taxon>
        <taxon>Stegomyia</taxon>
    </lineage>
</organism>
<evidence type="ECO:0000313" key="3">
    <source>
        <dbReference type="Proteomes" id="UP000008820"/>
    </source>
</evidence>
<accession>A0A6I8U5L4</accession>
<reference evidence="2" key="2">
    <citation type="submission" date="2020-05" db="UniProtKB">
        <authorList>
            <consortium name="EnsemblMetazoa"/>
        </authorList>
    </citation>
    <scope>IDENTIFICATION</scope>
    <source>
        <strain evidence="2">LVP_AGWG</strain>
    </source>
</reference>
<dbReference type="SMART" id="SM00595">
    <property type="entry name" value="MADF"/>
    <property type="match status" value="1"/>
</dbReference>
<protein>
    <submittedName>
        <fullName evidence="2">Uncharacterized protein</fullName>
    </submittedName>
</protein>
<dbReference type="AlphaFoldDB" id="A0A6I8U5L4"/>
<dbReference type="OrthoDB" id="7764652at2759"/>
<dbReference type="Pfam" id="PF10545">
    <property type="entry name" value="MADF_DNA_bdg"/>
    <property type="match status" value="1"/>
</dbReference>
<name>A0A6I8U5L4_AEDAE</name>
<feature type="compositionally biased region" description="Acidic residues" evidence="1">
    <location>
        <begin position="130"/>
        <end position="139"/>
    </location>
</feature>
<keyword evidence="3" id="KW-1185">Reference proteome</keyword>
<dbReference type="EnsemblMetazoa" id="AAEL023183-RA">
    <property type="protein sequence ID" value="AAEL023183-PA"/>
    <property type="gene ID" value="AAEL023183"/>
</dbReference>
<dbReference type="InterPro" id="IPR006578">
    <property type="entry name" value="MADF-dom"/>
</dbReference>
<dbReference type="PANTHER" id="PTHR21505">
    <property type="entry name" value="MADF DOMAIN-CONTAINING PROTEIN-RELATED"/>
    <property type="match status" value="1"/>
</dbReference>
<gene>
    <name evidence="2" type="primary">110674162</name>
</gene>